<evidence type="ECO:0000313" key="2">
    <source>
        <dbReference type="Proteomes" id="UP001215712"/>
    </source>
</evidence>
<organism evidence="1 2">
    <name type="scientific">Penicillium malachiteum</name>
    <dbReference type="NCBI Taxonomy" id="1324776"/>
    <lineage>
        <taxon>Eukaryota</taxon>
        <taxon>Fungi</taxon>
        <taxon>Dikarya</taxon>
        <taxon>Ascomycota</taxon>
        <taxon>Pezizomycotina</taxon>
        <taxon>Eurotiomycetes</taxon>
        <taxon>Eurotiomycetidae</taxon>
        <taxon>Eurotiales</taxon>
        <taxon>Aspergillaceae</taxon>
        <taxon>Penicillium</taxon>
    </lineage>
</organism>
<dbReference type="Pfam" id="PF11951">
    <property type="entry name" value="Fungal_trans_2"/>
    <property type="match status" value="1"/>
</dbReference>
<dbReference type="PANTHER" id="PTHR37540">
    <property type="entry name" value="TRANSCRIPTION FACTOR (ACR-2), PUTATIVE-RELATED-RELATED"/>
    <property type="match status" value="1"/>
</dbReference>
<proteinExistence type="predicted"/>
<reference evidence="1" key="2">
    <citation type="submission" date="2023-01" db="EMBL/GenBank/DDBJ databases">
        <authorList>
            <person name="Petersen C."/>
        </authorList>
    </citation>
    <scope>NUCLEOTIDE SEQUENCE</scope>
    <source>
        <strain evidence="1">IBT 17514</strain>
    </source>
</reference>
<comment type="caution">
    <text evidence="1">The sequence shown here is derived from an EMBL/GenBank/DDBJ whole genome shotgun (WGS) entry which is preliminary data.</text>
</comment>
<dbReference type="EMBL" id="JAQJAN010000004">
    <property type="protein sequence ID" value="KAJ5732426.1"/>
    <property type="molecule type" value="Genomic_DNA"/>
</dbReference>
<keyword evidence="2" id="KW-1185">Reference proteome</keyword>
<gene>
    <name evidence="1" type="ORF">N7493_003907</name>
</gene>
<accession>A0AAD6MY48</accession>
<dbReference type="InterPro" id="IPR021858">
    <property type="entry name" value="Fun_TF"/>
</dbReference>
<dbReference type="Proteomes" id="UP001215712">
    <property type="component" value="Unassembled WGS sequence"/>
</dbReference>
<reference evidence="1" key="1">
    <citation type="journal article" date="2023" name="IMA Fungus">
        <title>Comparative genomic study of the Penicillium genus elucidates a diverse pangenome and 15 lateral gene transfer events.</title>
        <authorList>
            <person name="Petersen C."/>
            <person name="Sorensen T."/>
            <person name="Nielsen M.R."/>
            <person name="Sondergaard T.E."/>
            <person name="Sorensen J.L."/>
            <person name="Fitzpatrick D.A."/>
            <person name="Frisvad J.C."/>
            <person name="Nielsen K.L."/>
        </authorList>
    </citation>
    <scope>NUCLEOTIDE SEQUENCE</scope>
    <source>
        <strain evidence="1">IBT 17514</strain>
    </source>
</reference>
<sequence length="341" mass="38558">MWAYEFTRLSSKTNRLRGIDLDIDALNREFLHFRGVVIRSLLEAMSVEHLRASNTVIAGTLNLLLLEAHQGSTPHWRFHLKGLQQLMALRGGARGVAQAAGAESILPTFAHYYSTTVLSDSTSPASDMMISKINIDDFEFIIEEYGERNGAFASFPPELFREVVNINHLRSRATQELTLMSTLTSEAYQTLTRIHMFGPQVWVSNRPRGMEEWTLLARLNQAAVALYCILSLQSVSILPDTPSLRDSRSTLAGLVKTHLDEAMRSPRSRRSLTWYFVVLGVQAVHAGGNMREYVRTRLSELSHFSASYRPLAAKEILEEFWTSGLTTWDDCFDKPYALCPR</sequence>
<name>A0AAD6MY48_9EURO</name>
<evidence type="ECO:0000313" key="1">
    <source>
        <dbReference type="EMBL" id="KAJ5732426.1"/>
    </source>
</evidence>
<dbReference type="AlphaFoldDB" id="A0AAD6MY48"/>
<dbReference type="PANTHER" id="PTHR37540:SF10">
    <property type="entry name" value="SIGMA-70 REGION 2 FAMILY PROTEIN"/>
    <property type="match status" value="1"/>
</dbReference>
<protein>
    <submittedName>
        <fullName evidence="1">C6 zinc finger domain-containing protein</fullName>
    </submittedName>
</protein>